<comment type="similarity">
    <text evidence="3">Belongs to the GRAS family.</text>
</comment>
<comment type="caution">
    <text evidence="4">The sequence shown here is derived from an EMBL/GenBank/DDBJ whole genome shotgun (WGS) entry which is preliminary data.</text>
</comment>
<proteinExistence type="inferred from homology"/>
<accession>A0AAV5J675</accession>
<evidence type="ECO:0000313" key="5">
    <source>
        <dbReference type="Proteomes" id="UP001054252"/>
    </source>
</evidence>
<dbReference type="PANTHER" id="PTHR31636">
    <property type="entry name" value="OSJNBA0084A10.13 PROTEIN-RELATED"/>
    <property type="match status" value="1"/>
</dbReference>
<comment type="caution">
    <text evidence="3">Lacks conserved residue(s) required for the propagation of feature annotation.</text>
</comment>
<dbReference type="AlphaFoldDB" id="A0AAV5J675"/>
<dbReference type="Proteomes" id="UP001054252">
    <property type="component" value="Unassembled WGS sequence"/>
</dbReference>
<feature type="region of interest" description="Leucine repeat II (LRII)" evidence="3">
    <location>
        <begin position="30"/>
        <end position="62"/>
    </location>
</feature>
<dbReference type="Pfam" id="PF03514">
    <property type="entry name" value="GRAS"/>
    <property type="match status" value="1"/>
</dbReference>
<evidence type="ECO:0000256" key="2">
    <source>
        <dbReference type="ARBA" id="ARBA00023163"/>
    </source>
</evidence>
<dbReference type="InterPro" id="IPR005202">
    <property type="entry name" value="TF_GRAS"/>
</dbReference>
<reference evidence="4 5" key="1">
    <citation type="journal article" date="2021" name="Commun. Biol.">
        <title>The genome of Shorea leprosula (Dipterocarpaceae) highlights the ecological relevance of drought in aseasonal tropical rainforests.</title>
        <authorList>
            <person name="Ng K.K.S."/>
            <person name="Kobayashi M.J."/>
            <person name="Fawcett J.A."/>
            <person name="Hatakeyama M."/>
            <person name="Paape T."/>
            <person name="Ng C.H."/>
            <person name="Ang C.C."/>
            <person name="Tnah L.H."/>
            <person name="Lee C.T."/>
            <person name="Nishiyama T."/>
            <person name="Sese J."/>
            <person name="O'Brien M.J."/>
            <person name="Copetti D."/>
            <person name="Mohd Noor M.I."/>
            <person name="Ong R.C."/>
            <person name="Putra M."/>
            <person name="Sireger I.Z."/>
            <person name="Indrioko S."/>
            <person name="Kosugi Y."/>
            <person name="Izuno A."/>
            <person name="Isagi Y."/>
            <person name="Lee S.L."/>
            <person name="Shimizu K.K."/>
        </authorList>
    </citation>
    <scope>NUCLEOTIDE SEQUENCE [LARGE SCALE GENOMIC DNA]</scope>
    <source>
        <strain evidence="4">214</strain>
    </source>
</reference>
<sequence>MKALAIENEVPLELLKVTATGTTEEKIIDDTGKRLACFAESLNITFSFKTAMVTQIKDINEDMFEIEDGEVVAIYSPLVLSHLVGQPDCLEALIRVLKNLNPCVMVVTEYEANQSCPIFMERFSEALSFYGSPLENFEAVWSRVIRTGLLLKHHTSVEV</sequence>
<keyword evidence="5" id="KW-1185">Reference proteome</keyword>
<evidence type="ECO:0000256" key="3">
    <source>
        <dbReference type="PROSITE-ProRule" id="PRU01191"/>
    </source>
</evidence>
<dbReference type="EMBL" id="BPVZ01000025">
    <property type="protein sequence ID" value="GKV06495.1"/>
    <property type="molecule type" value="Genomic_DNA"/>
</dbReference>
<keyword evidence="2" id="KW-0804">Transcription</keyword>
<name>A0AAV5J675_9ROSI</name>
<evidence type="ECO:0000256" key="1">
    <source>
        <dbReference type="ARBA" id="ARBA00023015"/>
    </source>
</evidence>
<protein>
    <submittedName>
        <fullName evidence="4">Uncharacterized protein</fullName>
    </submittedName>
</protein>
<organism evidence="4 5">
    <name type="scientific">Rubroshorea leprosula</name>
    <dbReference type="NCBI Taxonomy" id="152421"/>
    <lineage>
        <taxon>Eukaryota</taxon>
        <taxon>Viridiplantae</taxon>
        <taxon>Streptophyta</taxon>
        <taxon>Embryophyta</taxon>
        <taxon>Tracheophyta</taxon>
        <taxon>Spermatophyta</taxon>
        <taxon>Magnoliopsida</taxon>
        <taxon>eudicotyledons</taxon>
        <taxon>Gunneridae</taxon>
        <taxon>Pentapetalae</taxon>
        <taxon>rosids</taxon>
        <taxon>malvids</taxon>
        <taxon>Malvales</taxon>
        <taxon>Dipterocarpaceae</taxon>
        <taxon>Rubroshorea</taxon>
    </lineage>
</organism>
<evidence type="ECO:0000313" key="4">
    <source>
        <dbReference type="EMBL" id="GKV06495.1"/>
    </source>
</evidence>
<dbReference type="PROSITE" id="PS50985">
    <property type="entry name" value="GRAS"/>
    <property type="match status" value="1"/>
</dbReference>
<gene>
    <name evidence="4" type="ORF">SLEP1_g18389</name>
</gene>
<keyword evidence="1" id="KW-0805">Transcription regulation</keyword>